<dbReference type="Pfam" id="PF16858">
    <property type="entry name" value="CNDH2_C"/>
    <property type="match status" value="1"/>
</dbReference>
<dbReference type="RefSeq" id="XP_026675376.1">
    <property type="nucleotide sequence ID" value="XM_026819575.1"/>
</dbReference>
<dbReference type="PROSITE" id="PS51132">
    <property type="entry name" value="OLF"/>
    <property type="match status" value="1"/>
</dbReference>
<name>A0AAJ7SC54_9HYME</name>
<dbReference type="SMART" id="SM00284">
    <property type="entry name" value="OLF"/>
    <property type="match status" value="1"/>
</dbReference>
<dbReference type="InterPro" id="IPR013098">
    <property type="entry name" value="Ig_I-set"/>
</dbReference>
<feature type="compositionally biased region" description="Basic and acidic residues" evidence="12">
    <location>
        <begin position="743"/>
        <end position="756"/>
    </location>
</feature>
<feature type="domain" description="Ig-like" evidence="13">
    <location>
        <begin position="952"/>
        <end position="1045"/>
    </location>
</feature>
<feature type="region of interest" description="Disordered" evidence="12">
    <location>
        <begin position="743"/>
        <end position="770"/>
    </location>
</feature>
<dbReference type="InterPro" id="IPR007110">
    <property type="entry name" value="Ig-like_dom"/>
</dbReference>
<dbReference type="Pfam" id="PF07679">
    <property type="entry name" value="I-set"/>
    <property type="match status" value="1"/>
</dbReference>
<evidence type="ECO:0000256" key="1">
    <source>
        <dbReference type="ARBA" id="ARBA00004236"/>
    </source>
</evidence>
<proteinExistence type="predicted"/>
<evidence type="ECO:0000256" key="11">
    <source>
        <dbReference type="PROSITE-ProRule" id="PRU00446"/>
    </source>
</evidence>
<feature type="compositionally biased region" description="Low complexity" evidence="12">
    <location>
        <begin position="822"/>
        <end position="837"/>
    </location>
</feature>
<evidence type="ECO:0000259" key="13">
    <source>
        <dbReference type="PROSITE" id="PS50835"/>
    </source>
</evidence>
<keyword evidence="9" id="KW-0325">Glycoprotein</keyword>
<protein>
    <submittedName>
        <fullName evidence="16">Uncharacterized protein LOC108632285</fullName>
    </submittedName>
</protein>
<dbReference type="InterPro" id="IPR013783">
    <property type="entry name" value="Ig-like_fold"/>
</dbReference>
<dbReference type="SMART" id="SM00408">
    <property type="entry name" value="IGc2"/>
    <property type="match status" value="2"/>
</dbReference>
<evidence type="ECO:0000256" key="12">
    <source>
        <dbReference type="SAM" id="MobiDB-lite"/>
    </source>
</evidence>
<keyword evidence="8" id="KW-1015">Disulfide bond</keyword>
<dbReference type="InterPro" id="IPR050605">
    <property type="entry name" value="Olfactomedin-like_domain"/>
</dbReference>
<keyword evidence="15" id="KW-1185">Reference proteome</keyword>
<evidence type="ECO:0000256" key="2">
    <source>
        <dbReference type="ARBA" id="ARBA00004613"/>
    </source>
</evidence>
<feature type="region of interest" description="Disordered" evidence="12">
    <location>
        <begin position="323"/>
        <end position="345"/>
    </location>
</feature>
<dbReference type="InterPro" id="IPR003112">
    <property type="entry name" value="Olfac-like_dom"/>
</dbReference>
<evidence type="ECO:0000313" key="15">
    <source>
        <dbReference type="Proteomes" id="UP000694925"/>
    </source>
</evidence>
<dbReference type="InterPro" id="IPR036179">
    <property type="entry name" value="Ig-like_dom_sf"/>
</dbReference>
<feature type="domain" description="Olfactomedin-like" evidence="14">
    <location>
        <begin position="1217"/>
        <end position="1475"/>
    </location>
</feature>
<sequence length="1487" mass="168189">MVTLGDVSMQLLKPAEDLADWKFPLSQILEDYYVLLEEPCDVNFGEAGVVIQNSTNVYGRRVENLYRLLKQATEADEKNSLHKAKSKKSHVDFDDFVMVDMENDVGVKNIDKKEQPQAQKKIKLLSRQFTQLEAGVAQTCVPIKMYDVTGEGIGKKYDFRCNQCVNTNGMLVDELTSYDFTCMLGSPIREERNSFSMFTEPTTPCTATSGYHSDIRFQTDNNSTLLHDDIHDEFEDEHNFSSIENITENNENTTNNCNEFSSFNDDNLNEIITGIDMLREEHIELNTVENGRDSLIGNTRRVTDNEKETKSQDENIEPIEIGEQVERNRPAHKKSRKNKWKPKITSTRCKSDLSKDVWKPMSMTEGVKKNFTTDTCVLKIPEYVSLVDSRMRKRKRVSEDRKPECLARFMLREKSLAELNNVRVPPKPKFERLQKHELEDFMKNLDKCLNTFETEDVNGNRTCLQEATESYDDVQYETVMDVDTEPLDFLVPSNDQDKRVENNESEIEADITLPLSIYDNDACNATEVSPDSSNNSSNSLSNYETLIEEEMRQIFKGEDRTELSRTVTNWHAFLQPRLSDSESQAEFRIHEYTSNIIDALREYEQENSTFDNIVRGKPPSEVARYFLASLELANTCNVEIKETCDNIEIKLLSDKGDTKQTREFMIMEKKSMILQPWSLLFLILTQFLVQFLTSMYLYTYIAHVETNVAVQNQDLLEAEKLLRRKRSSALPVTEDNKVVDTSRMWQEKDMAKESRKVTSPPTNKGVSSSPITPLGNEWLWLNADTRVQLDAIENFCRSSMKYCPPGLPGATGSSGTPGEPGLPGLQGMTGPQGPPGMKGERGPPGFDGRDGIPGEPGLDGIPGRSGLDGSPGTNGKPGVNGSPGRPGRNGTDGNPGHTGPQGPQGPPGLRGDMGPPGRPGQDGTPGISAWKVNMNDYNLNDLLVPPSILDDPMSSMTSNSTRIISVYESTNLRLKCAASGKPEPTVQWLRSDGSAVPLGSWHVSSVIGHTFNVSSVSREHMGDYVCVADNGVPPRAYKKYQLQVKFPPFIQIRNQIIRARSGTTAILECEIEAFPEPDVHWERDGGRQLKMSEKYRMEVYDRRDMYKLKARLKITKIGSMDHGTYHCVVKNDLETIRGSFTVDDIHSKSLDKSKVGRQHVTYGKPAPKHVDLEDLCGPRETCPTCPVLRCTFTDVAEYLKIQPLKNINFTGLPPRLADGVIEAVGKPVLKGTMDDHYGSWMHDAKFDGYPEKLWVTRKNDTSFIFEYKSKDHYKNSSSYSIALPYPFQGNGHVIYNRSFFYNPINRSSIYRFDLHSFSDHICDEYTRCELHLPGLLVNTRNYLYTPNHNFNYVDFNVDENGLWVIYGLPSNNTVVIKIDSSSMHIQHAWNISIDNHKFGEMFIAGGVLYAVHSVTEETMKIRLAFDLYKNVTVPVHLSFTNPYHKTTSVSYNHKTKELYTWNKGNQLAYPIKFQGSANITAKDEIGI</sequence>
<evidence type="ECO:0000256" key="6">
    <source>
        <dbReference type="ARBA" id="ARBA00022737"/>
    </source>
</evidence>
<dbReference type="KEGG" id="ccal:108632285"/>
<dbReference type="Gene3D" id="2.60.40.10">
    <property type="entry name" value="Immunoglobulins"/>
    <property type="match status" value="2"/>
</dbReference>
<dbReference type="InterPro" id="IPR009378">
    <property type="entry name" value="H2_N"/>
</dbReference>
<organism evidence="15 16">
    <name type="scientific">Ceratina calcarata</name>
    <dbReference type="NCBI Taxonomy" id="156304"/>
    <lineage>
        <taxon>Eukaryota</taxon>
        <taxon>Metazoa</taxon>
        <taxon>Ecdysozoa</taxon>
        <taxon>Arthropoda</taxon>
        <taxon>Hexapoda</taxon>
        <taxon>Insecta</taxon>
        <taxon>Pterygota</taxon>
        <taxon>Neoptera</taxon>
        <taxon>Endopterygota</taxon>
        <taxon>Hymenoptera</taxon>
        <taxon>Apocrita</taxon>
        <taxon>Aculeata</taxon>
        <taxon>Apoidea</taxon>
        <taxon>Anthophila</taxon>
        <taxon>Apidae</taxon>
        <taxon>Ceratina</taxon>
        <taxon>Zadontomerus</taxon>
    </lineage>
</organism>
<keyword evidence="3" id="KW-1003">Cell membrane</keyword>
<dbReference type="GO" id="GO:0007165">
    <property type="term" value="P:signal transduction"/>
    <property type="evidence" value="ECO:0007669"/>
    <property type="project" value="TreeGrafter"/>
</dbReference>
<evidence type="ECO:0000313" key="16">
    <source>
        <dbReference type="RefSeq" id="XP_026675376.1"/>
    </source>
</evidence>
<evidence type="ECO:0000259" key="14">
    <source>
        <dbReference type="PROSITE" id="PS51132"/>
    </source>
</evidence>
<accession>A0AAJ7SC54</accession>
<dbReference type="GO" id="GO:0005886">
    <property type="term" value="C:plasma membrane"/>
    <property type="evidence" value="ECO:0007669"/>
    <property type="project" value="UniProtKB-SubCell"/>
</dbReference>
<evidence type="ECO:0000256" key="9">
    <source>
        <dbReference type="ARBA" id="ARBA00023180"/>
    </source>
</evidence>
<evidence type="ECO:0000256" key="4">
    <source>
        <dbReference type="ARBA" id="ARBA00022525"/>
    </source>
</evidence>
<evidence type="ECO:0000256" key="7">
    <source>
        <dbReference type="ARBA" id="ARBA00023136"/>
    </source>
</evidence>
<evidence type="ECO:0000256" key="10">
    <source>
        <dbReference type="ARBA" id="ARBA00023319"/>
    </source>
</evidence>
<dbReference type="SUPFAM" id="SSF48726">
    <property type="entry name" value="Immunoglobulin"/>
    <property type="match status" value="2"/>
</dbReference>
<dbReference type="FunFam" id="2.60.40.10:FF:000328">
    <property type="entry name" value="CLUMA_CG000981, isoform A"/>
    <property type="match status" value="1"/>
</dbReference>
<reference evidence="16" key="1">
    <citation type="submission" date="2025-08" db="UniProtKB">
        <authorList>
            <consortium name="RefSeq"/>
        </authorList>
    </citation>
    <scope>IDENTIFICATION</scope>
    <source>
        <tissue evidence="16">Whole body</tissue>
    </source>
</reference>
<keyword evidence="6" id="KW-0677">Repeat</keyword>
<feature type="region of interest" description="Disordered" evidence="12">
    <location>
        <begin position="807"/>
        <end position="929"/>
    </location>
</feature>
<gene>
    <name evidence="16" type="primary">LOC108632285</name>
</gene>
<keyword evidence="4" id="KW-0964">Secreted</keyword>
<feature type="domain" description="Ig-like" evidence="13">
    <location>
        <begin position="1047"/>
        <end position="1143"/>
    </location>
</feature>
<evidence type="ECO:0000256" key="8">
    <source>
        <dbReference type="ARBA" id="ARBA00023157"/>
    </source>
</evidence>
<dbReference type="InterPro" id="IPR031737">
    <property type="entry name" value="CNDH2_C"/>
</dbReference>
<comment type="subcellular location">
    <subcellularLocation>
        <location evidence="1">Cell membrane</location>
    </subcellularLocation>
    <subcellularLocation>
        <location evidence="2">Secreted</location>
    </subcellularLocation>
</comment>
<dbReference type="GeneID" id="108632285"/>
<evidence type="ECO:0000256" key="5">
    <source>
        <dbReference type="ARBA" id="ARBA00022729"/>
    </source>
</evidence>
<feature type="compositionally biased region" description="Polar residues" evidence="12">
    <location>
        <begin position="757"/>
        <end position="770"/>
    </location>
</feature>
<dbReference type="InterPro" id="IPR003598">
    <property type="entry name" value="Ig_sub2"/>
</dbReference>
<keyword evidence="7" id="KW-0472">Membrane</keyword>
<comment type="caution">
    <text evidence="11">Lacks conserved residue(s) required for the propagation of feature annotation.</text>
</comment>
<dbReference type="Pfam" id="PF06278">
    <property type="entry name" value="CNDH2_N"/>
    <property type="match status" value="1"/>
</dbReference>
<keyword evidence="10" id="KW-0393">Immunoglobulin domain</keyword>
<dbReference type="PANTHER" id="PTHR23192:SF85">
    <property type="entry name" value="GLIOMEDIN"/>
    <property type="match status" value="1"/>
</dbReference>
<dbReference type="PROSITE" id="PS50835">
    <property type="entry name" value="IG_LIKE"/>
    <property type="match status" value="2"/>
</dbReference>
<keyword evidence="5" id="KW-0732">Signal</keyword>
<dbReference type="Pfam" id="PF02191">
    <property type="entry name" value="OLF"/>
    <property type="match status" value="1"/>
</dbReference>
<evidence type="ECO:0000256" key="3">
    <source>
        <dbReference type="ARBA" id="ARBA00022475"/>
    </source>
</evidence>
<dbReference type="GO" id="GO:0005615">
    <property type="term" value="C:extracellular space"/>
    <property type="evidence" value="ECO:0007669"/>
    <property type="project" value="TreeGrafter"/>
</dbReference>
<dbReference type="PANTHER" id="PTHR23192">
    <property type="entry name" value="OLFACTOMEDIN-RELATED"/>
    <property type="match status" value="1"/>
</dbReference>
<dbReference type="SMART" id="SM00409">
    <property type="entry name" value="IG"/>
    <property type="match status" value="2"/>
</dbReference>
<feature type="compositionally biased region" description="Basic residues" evidence="12">
    <location>
        <begin position="330"/>
        <end position="342"/>
    </location>
</feature>
<dbReference type="InterPro" id="IPR003599">
    <property type="entry name" value="Ig_sub"/>
</dbReference>
<dbReference type="Proteomes" id="UP000694925">
    <property type="component" value="Unplaced"/>
</dbReference>
<dbReference type="Pfam" id="PF13927">
    <property type="entry name" value="Ig_3"/>
    <property type="match status" value="1"/>
</dbReference>